<dbReference type="CDD" id="cd00609">
    <property type="entry name" value="AAT_like"/>
    <property type="match status" value="1"/>
</dbReference>
<evidence type="ECO:0000256" key="3">
    <source>
        <dbReference type="ARBA" id="ARBA00022576"/>
    </source>
</evidence>
<keyword evidence="4" id="KW-0808">Transferase</keyword>
<dbReference type="Proteomes" id="UP000030136">
    <property type="component" value="Unassembled WGS sequence"/>
</dbReference>
<evidence type="ECO:0000256" key="2">
    <source>
        <dbReference type="ARBA" id="ARBA00007441"/>
    </source>
</evidence>
<dbReference type="PANTHER" id="PTHR46383:SF1">
    <property type="entry name" value="ASPARTATE AMINOTRANSFERASE"/>
    <property type="match status" value="1"/>
</dbReference>
<sequence length="439" mass="49731">MNLPISEELIKEQMAKLHIENVAIASIRDLVALVNALEEATQTKFVRMEMGVPGLPAPKVGIEKEIEKLREGVAAVYPNLNGLPELKQEGSRFAKLFLDIEVDARCCVPTVGSMMGGFSSFLVANNTFKNREKGTLFIDPGFNLNKLQCRILQQKFDSFDLYEYRGEKLRGKLRSYLETGQYCTIFYSNPNNPTWQCLTEEELRIIGELATEFDCIVVEDLAYFGMDFRQNYSRPGQPPYQPTVAHYTDHYILTVSGSKAFSYAGQRIGLMIMSNKLFDRQYPDLQPIFGRLHFGDAMISSALYAISAGVTHSAQWALAAILKATNDGTYNYRDATIEYGLKAKEMKQMFLDNGFHIVYDKDGERDIADGFYFTVAYGNMDSEKLLFKMIQYGICAITLRTTGSDRMEAIRICTSLIPKAQFPDLETRLQLLHRSEFIS</sequence>
<dbReference type="SUPFAM" id="SSF53383">
    <property type="entry name" value="PLP-dependent transferases"/>
    <property type="match status" value="1"/>
</dbReference>
<dbReference type="RefSeq" id="WP_036889552.1">
    <property type="nucleotide sequence ID" value="NZ_JQJC01000009.1"/>
</dbReference>
<evidence type="ECO:0000259" key="6">
    <source>
        <dbReference type="Pfam" id="PF00155"/>
    </source>
</evidence>
<dbReference type="AlphaFoldDB" id="A0AB34PGJ7"/>
<name>A0AB34PGJ7_9PORP</name>
<dbReference type="EMBL" id="JQJC01000009">
    <property type="protein sequence ID" value="KGN95868.1"/>
    <property type="molecule type" value="Genomic_DNA"/>
</dbReference>
<dbReference type="GO" id="GO:0006520">
    <property type="term" value="P:amino acid metabolic process"/>
    <property type="evidence" value="ECO:0007669"/>
    <property type="project" value="InterPro"/>
</dbReference>
<comment type="caution">
    <text evidence="7">The sequence shown here is derived from an EMBL/GenBank/DDBJ whole genome shotgun (WGS) entry which is preliminary data.</text>
</comment>
<gene>
    <name evidence="7" type="ORF">HQ38_02570</name>
</gene>
<accession>A0AB34PGJ7</accession>
<evidence type="ECO:0000313" key="8">
    <source>
        <dbReference type="Proteomes" id="UP000030136"/>
    </source>
</evidence>
<evidence type="ECO:0000256" key="5">
    <source>
        <dbReference type="ARBA" id="ARBA00022898"/>
    </source>
</evidence>
<dbReference type="PANTHER" id="PTHR46383">
    <property type="entry name" value="ASPARTATE AMINOTRANSFERASE"/>
    <property type="match status" value="1"/>
</dbReference>
<dbReference type="GO" id="GO:0030170">
    <property type="term" value="F:pyridoxal phosphate binding"/>
    <property type="evidence" value="ECO:0007669"/>
    <property type="project" value="InterPro"/>
</dbReference>
<evidence type="ECO:0000256" key="1">
    <source>
        <dbReference type="ARBA" id="ARBA00001933"/>
    </source>
</evidence>
<dbReference type="Gene3D" id="3.40.640.10">
    <property type="entry name" value="Type I PLP-dependent aspartate aminotransferase-like (Major domain)"/>
    <property type="match status" value="1"/>
</dbReference>
<comment type="cofactor">
    <cofactor evidence="1">
        <name>pyridoxal 5'-phosphate</name>
        <dbReference type="ChEBI" id="CHEBI:597326"/>
    </cofactor>
</comment>
<feature type="domain" description="Aminotransferase class I/classII large" evidence="6">
    <location>
        <begin position="57"/>
        <end position="336"/>
    </location>
</feature>
<dbReference type="Gene3D" id="3.90.1150.100">
    <property type="match status" value="2"/>
</dbReference>
<organism evidence="7 8">
    <name type="scientific">Porphyromonas crevioricanis</name>
    <dbReference type="NCBI Taxonomy" id="393921"/>
    <lineage>
        <taxon>Bacteria</taxon>
        <taxon>Pseudomonadati</taxon>
        <taxon>Bacteroidota</taxon>
        <taxon>Bacteroidia</taxon>
        <taxon>Bacteroidales</taxon>
        <taxon>Porphyromonadaceae</taxon>
        <taxon>Porphyromonas</taxon>
    </lineage>
</organism>
<evidence type="ECO:0000256" key="4">
    <source>
        <dbReference type="ARBA" id="ARBA00022679"/>
    </source>
</evidence>
<reference evidence="7 8" key="1">
    <citation type="submission" date="2014-08" db="EMBL/GenBank/DDBJ databases">
        <title>Porphyromonas crevioricanis strain:COT-253_OH1447 Genome sequencing.</title>
        <authorList>
            <person name="Wallis C."/>
            <person name="Deusch O."/>
            <person name="O'Flynn C."/>
            <person name="Davis I."/>
            <person name="Jospin G."/>
            <person name="Darling A.E."/>
            <person name="Coil D.A."/>
            <person name="Alexiev A."/>
            <person name="Horsfall A."/>
            <person name="Kirkwood N."/>
            <person name="Harris S."/>
            <person name="Eisen J.A."/>
        </authorList>
    </citation>
    <scope>NUCLEOTIDE SEQUENCE [LARGE SCALE GENOMIC DNA]</scope>
    <source>
        <strain evidence="8">COT-253 OH1447</strain>
    </source>
</reference>
<protein>
    <submittedName>
        <fullName evidence="7">Aminotransferase</fullName>
    </submittedName>
</protein>
<dbReference type="Pfam" id="PF00155">
    <property type="entry name" value="Aminotran_1_2"/>
    <property type="match status" value="1"/>
</dbReference>
<evidence type="ECO:0000313" key="7">
    <source>
        <dbReference type="EMBL" id="KGN95868.1"/>
    </source>
</evidence>
<dbReference type="InterPro" id="IPR015424">
    <property type="entry name" value="PyrdxlP-dep_Trfase"/>
</dbReference>
<dbReference type="InterPro" id="IPR050596">
    <property type="entry name" value="AspAT/PAT-like"/>
</dbReference>
<dbReference type="GO" id="GO:0008483">
    <property type="term" value="F:transaminase activity"/>
    <property type="evidence" value="ECO:0007669"/>
    <property type="project" value="UniProtKB-KW"/>
</dbReference>
<proteinExistence type="inferred from homology"/>
<comment type="similarity">
    <text evidence="2">Belongs to the class-I pyridoxal-phosphate-dependent aminotransferase family.</text>
</comment>
<keyword evidence="3 7" id="KW-0032">Aminotransferase</keyword>
<dbReference type="InterPro" id="IPR004839">
    <property type="entry name" value="Aminotransferase_I/II_large"/>
</dbReference>
<keyword evidence="5" id="KW-0663">Pyridoxal phosphate</keyword>
<dbReference type="InterPro" id="IPR015421">
    <property type="entry name" value="PyrdxlP-dep_Trfase_major"/>
</dbReference>